<evidence type="ECO:0000256" key="1">
    <source>
        <dbReference type="ARBA" id="ARBA00022475"/>
    </source>
</evidence>
<evidence type="ECO:0000256" key="2">
    <source>
        <dbReference type="ARBA" id="ARBA00022519"/>
    </source>
</evidence>
<dbReference type="EMBL" id="FQZH01000001">
    <property type="protein sequence ID" value="SHI61959.1"/>
    <property type="molecule type" value="Genomic_DNA"/>
</dbReference>
<dbReference type="Pfam" id="PF07429">
    <property type="entry name" value="Glyco_transf_56"/>
    <property type="match status" value="1"/>
</dbReference>
<keyword evidence="7" id="KW-1185">Reference proteome</keyword>
<accession>A0A1M6CLX2</accession>
<dbReference type="InterPro" id="IPR009993">
    <property type="entry name" value="WecF"/>
</dbReference>
<evidence type="ECO:0000313" key="6">
    <source>
        <dbReference type="EMBL" id="SHI61959.1"/>
    </source>
</evidence>
<name>A0A1M6CLX2_9FLAO</name>
<keyword evidence="4 6" id="KW-0808">Transferase</keyword>
<dbReference type="AlphaFoldDB" id="A0A1M6CLX2"/>
<evidence type="ECO:0000256" key="5">
    <source>
        <dbReference type="ARBA" id="ARBA00023136"/>
    </source>
</evidence>
<protein>
    <submittedName>
        <fullName evidence="6">4-alpha-L-fucosyltransferase glycosyl transferase group 56</fullName>
    </submittedName>
</protein>
<keyword evidence="3 6" id="KW-0328">Glycosyltransferase</keyword>
<sequence length="332" mass="38575">MIAEKKFTLPLVDFILNELKLDNHRFLIFDNGIKISNESEKVSVIQTPFRNNLTRNFLLYRKLINNSDKIILHSLHFLNLLLFFPFKWKIISWVIHGADLYGRLNKSKQSIFEKLVISYFDRHITHIEGDARLANEVFGSNAKFHYSPMYLSNVVETANFRISNLKDSDYTLLLGNSLSKNNNHIAVLKKLKAHDNQLSKIICPLSYGNDLAYRDEVIGLGLKLFGEKFQPLTEFMPRTEYEKLLETVDIALFDHWRQEAMGVTLSLLALGKTVYMRSATESFKSLINRGFKVFDNQILFEEGIRQQDVILNKKLLEKYYGIQTLKQSIKSL</sequence>
<dbReference type="Proteomes" id="UP000184232">
    <property type="component" value="Unassembled WGS sequence"/>
</dbReference>
<dbReference type="GO" id="GO:0008417">
    <property type="term" value="F:fucosyltransferase activity"/>
    <property type="evidence" value="ECO:0007669"/>
    <property type="project" value="InterPro"/>
</dbReference>
<evidence type="ECO:0000313" key="7">
    <source>
        <dbReference type="Proteomes" id="UP000184232"/>
    </source>
</evidence>
<keyword evidence="2" id="KW-0997">Cell inner membrane</keyword>
<organism evidence="6 7">
    <name type="scientific">Flavobacterium haoranii</name>
    <dbReference type="NCBI Taxonomy" id="683124"/>
    <lineage>
        <taxon>Bacteria</taxon>
        <taxon>Pseudomonadati</taxon>
        <taxon>Bacteroidota</taxon>
        <taxon>Flavobacteriia</taxon>
        <taxon>Flavobacteriales</taxon>
        <taxon>Flavobacteriaceae</taxon>
        <taxon>Flavobacterium</taxon>
    </lineage>
</organism>
<dbReference type="STRING" id="683124.SAMN05444337_0412"/>
<reference evidence="6 7" key="1">
    <citation type="submission" date="2016-11" db="EMBL/GenBank/DDBJ databases">
        <authorList>
            <person name="Jaros S."/>
            <person name="Januszkiewicz K."/>
            <person name="Wedrychowicz H."/>
        </authorList>
    </citation>
    <scope>NUCLEOTIDE SEQUENCE [LARGE SCALE GENOMIC DNA]</scope>
    <source>
        <strain evidence="6 7">DSM 22807</strain>
    </source>
</reference>
<evidence type="ECO:0000256" key="4">
    <source>
        <dbReference type="ARBA" id="ARBA00022679"/>
    </source>
</evidence>
<gene>
    <name evidence="6" type="ORF">SAMN05444337_0412</name>
</gene>
<dbReference type="GO" id="GO:0009246">
    <property type="term" value="P:enterobacterial common antigen biosynthetic process"/>
    <property type="evidence" value="ECO:0007669"/>
    <property type="project" value="InterPro"/>
</dbReference>
<proteinExistence type="predicted"/>
<evidence type="ECO:0000256" key="3">
    <source>
        <dbReference type="ARBA" id="ARBA00022676"/>
    </source>
</evidence>
<keyword evidence="1" id="KW-1003">Cell membrane</keyword>
<keyword evidence="5" id="KW-0472">Membrane</keyword>